<accession>A0A0B0DCE0</accession>
<dbReference type="GO" id="GO:0047617">
    <property type="term" value="F:fatty acyl-CoA hydrolase activity"/>
    <property type="evidence" value="ECO:0007669"/>
    <property type="project" value="TreeGrafter"/>
</dbReference>
<dbReference type="SUPFAM" id="SSF54637">
    <property type="entry name" value="Thioesterase/thiol ester dehydrase-isomerase"/>
    <property type="match status" value="1"/>
</dbReference>
<dbReference type="RefSeq" id="WP_035964886.1">
    <property type="nucleotide sequence ID" value="NZ_JALXLL010000026.1"/>
</dbReference>
<dbReference type="AlphaFoldDB" id="A0A0B0DCE0"/>
<dbReference type="InterPro" id="IPR050563">
    <property type="entry name" value="4-hydroxybenzoyl-CoA_TE"/>
</dbReference>
<dbReference type="Pfam" id="PF13279">
    <property type="entry name" value="4HBT_2"/>
    <property type="match status" value="1"/>
</dbReference>
<evidence type="ECO:0000313" key="1">
    <source>
        <dbReference type="EMBL" id="KHE73817.1"/>
    </source>
</evidence>
<dbReference type="Proteomes" id="UP000030664">
    <property type="component" value="Unassembled WGS sequence"/>
</dbReference>
<dbReference type="EMBL" id="JROM01000045">
    <property type="protein sequence ID" value="KHE73817.1"/>
    <property type="molecule type" value="Genomic_DNA"/>
</dbReference>
<proteinExistence type="predicted"/>
<dbReference type="Gene3D" id="3.10.129.10">
    <property type="entry name" value="Hotdog Thioesterase"/>
    <property type="match status" value="1"/>
</dbReference>
<name>A0A0B0DCE0_9MICC</name>
<dbReference type="InterPro" id="IPR029069">
    <property type="entry name" value="HotDog_dom_sf"/>
</dbReference>
<protein>
    <submittedName>
        <fullName evidence="1">4-hydroxybenzoyl-CoA thioesterase</fullName>
    </submittedName>
</protein>
<dbReference type="PANTHER" id="PTHR31793:SF24">
    <property type="entry name" value="LONG-CHAIN ACYL-COA THIOESTERASE FADM"/>
    <property type="match status" value="1"/>
</dbReference>
<comment type="caution">
    <text evidence="1">The sequence shown here is derived from an EMBL/GenBank/DDBJ whole genome shotgun (WGS) entry which is preliminary data.</text>
</comment>
<dbReference type="PANTHER" id="PTHR31793">
    <property type="entry name" value="4-HYDROXYBENZOYL-COA THIOESTERASE FAMILY MEMBER"/>
    <property type="match status" value="1"/>
</dbReference>
<gene>
    <name evidence="1" type="ORF">AS25_10290</name>
</gene>
<dbReference type="STRING" id="223184.AS25_10290"/>
<evidence type="ECO:0000313" key="2">
    <source>
        <dbReference type="Proteomes" id="UP000030664"/>
    </source>
</evidence>
<dbReference type="eggNOG" id="COG0824">
    <property type="taxonomic scope" value="Bacteria"/>
</dbReference>
<dbReference type="CDD" id="cd00586">
    <property type="entry name" value="4HBT"/>
    <property type="match status" value="1"/>
</dbReference>
<organism evidence="1 2">
    <name type="scientific">Kocuria marina</name>
    <dbReference type="NCBI Taxonomy" id="223184"/>
    <lineage>
        <taxon>Bacteria</taxon>
        <taxon>Bacillati</taxon>
        <taxon>Actinomycetota</taxon>
        <taxon>Actinomycetes</taxon>
        <taxon>Micrococcales</taxon>
        <taxon>Micrococcaceae</taxon>
        <taxon>Kocuria</taxon>
    </lineage>
</organism>
<sequence length="158" mass="17617">MRSNDHLERSVTCQVPLRWGDMDPYGHVNNVEVIRVLEEARIAAFGVPVGTGEQVLPAEIPLFSVLPEGTQALIAEHRVKYLRPLEYRNVPVDVRVWVVSARAATLVLGFEILDSADGAPCVRAQTQLAFYLPSTRTVVRLTPDQRELLEPYVAPSPF</sequence>
<reference evidence="1 2" key="1">
    <citation type="submission" date="2014-09" db="EMBL/GenBank/DDBJ databases">
        <title>High-quality draft genome sequence of Kocuria marina SO9-6, an actinobacterium isolated from a copper mine.</title>
        <authorList>
            <person name="Castro D.B."/>
            <person name="Pereira L.B."/>
            <person name="Silva M.V."/>
            <person name="Silva B.P."/>
            <person name="Zanardi B.R."/>
            <person name="Carlos C."/>
            <person name="Belgini D.R."/>
            <person name="Limache E.G."/>
            <person name="Lacerda G.V."/>
            <person name="Nery M.B."/>
            <person name="Gomes M.B."/>
            <person name="Souza S."/>
            <person name="Silva T.M."/>
            <person name="Rodrigues V.D."/>
            <person name="Paulino L.C."/>
            <person name="Vicentini R."/>
            <person name="Ferraz L.F."/>
            <person name="Ottoboni L.M."/>
        </authorList>
    </citation>
    <scope>NUCLEOTIDE SEQUENCE [LARGE SCALE GENOMIC DNA]</scope>
    <source>
        <strain evidence="1 2">SO9-6</strain>
    </source>
</reference>